<organism evidence="2 3">
    <name type="scientific">Sphenostylis stenocarpa</name>
    <dbReference type="NCBI Taxonomy" id="92480"/>
    <lineage>
        <taxon>Eukaryota</taxon>
        <taxon>Viridiplantae</taxon>
        <taxon>Streptophyta</taxon>
        <taxon>Embryophyta</taxon>
        <taxon>Tracheophyta</taxon>
        <taxon>Spermatophyta</taxon>
        <taxon>Magnoliopsida</taxon>
        <taxon>eudicotyledons</taxon>
        <taxon>Gunneridae</taxon>
        <taxon>Pentapetalae</taxon>
        <taxon>rosids</taxon>
        <taxon>fabids</taxon>
        <taxon>Fabales</taxon>
        <taxon>Fabaceae</taxon>
        <taxon>Papilionoideae</taxon>
        <taxon>50 kb inversion clade</taxon>
        <taxon>NPAAA clade</taxon>
        <taxon>indigoferoid/millettioid clade</taxon>
        <taxon>Phaseoleae</taxon>
        <taxon>Sphenostylis</taxon>
    </lineage>
</organism>
<dbReference type="Gramene" id="rna-AYBTSS11_LOCUS11082">
    <property type="protein sequence ID" value="CAJ1942911.1"/>
    <property type="gene ID" value="gene-AYBTSS11_LOCUS11082"/>
</dbReference>
<dbReference type="GO" id="GO:0050793">
    <property type="term" value="P:regulation of developmental process"/>
    <property type="evidence" value="ECO:0007669"/>
    <property type="project" value="InterPro"/>
</dbReference>
<protein>
    <submittedName>
        <fullName evidence="2">Uncharacterized protein</fullName>
    </submittedName>
</protein>
<dbReference type="GO" id="GO:0045087">
    <property type="term" value="P:innate immune response"/>
    <property type="evidence" value="ECO:0007669"/>
    <property type="project" value="InterPro"/>
</dbReference>
<feature type="region of interest" description="Disordered" evidence="1">
    <location>
        <begin position="83"/>
        <end position="159"/>
    </location>
</feature>
<evidence type="ECO:0000256" key="1">
    <source>
        <dbReference type="SAM" id="MobiDB-lite"/>
    </source>
</evidence>
<dbReference type="PANTHER" id="PTHR34663">
    <property type="entry name" value="OS06G0637400 PROTEIN"/>
    <property type="match status" value="1"/>
</dbReference>
<dbReference type="AlphaFoldDB" id="A0AA86SCX8"/>
<gene>
    <name evidence="2" type="ORF">AYBTSS11_LOCUS11082</name>
</gene>
<proteinExistence type="predicted"/>
<name>A0AA86SCX8_9FABA</name>
<dbReference type="Proteomes" id="UP001189624">
    <property type="component" value="Chromosome 3"/>
</dbReference>
<accession>A0AA86SCX8</accession>
<evidence type="ECO:0000313" key="3">
    <source>
        <dbReference type="Proteomes" id="UP001189624"/>
    </source>
</evidence>
<sequence length="159" mass="16234">MALMKMEMVIAELAIKTVTVIGLDSMTSMVKTHAFLVLVLLMNTALLGLEARPLSIIGTANSATPGDQVDFFDWLALGAMKDPGPSPGVGHEFTNSDTLGGIKDSGPSPGGKGHKFTNSNTLGGIKDSGPSGGGEGHKFTNSETLGGIKESGPSPGQGH</sequence>
<keyword evidence="3" id="KW-1185">Reference proteome</keyword>
<dbReference type="PANTHER" id="PTHR34663:SF21">
    <property type="entry name" value="PROTEIN, PUTATIVE-RELATED"/>
    <property type="match status" value="1"/>
</dbReference>
<dbReference type="EMBL" id="OY731400">
    <property type="protein sequence ID" value="CAJ1942911.1"/>
    <property type="molecule type" value="Genomic_DNA"/>
</dbReference>
<evidence type="ECO:0000313" key="2">
    <source>
        <dbReference type="EMBL" id="CAJ1942911.1"/>
    </source>
</evidence>
<dbReference type="InterPro" id="IPR044700">
    <property type="entry name" value="PIP2/PIPL1"/>
</dbReference>
<reference evidence="2" key="1">
    <citation type="submission" date="2023-10" db="EMBL/GenBank/DDBJ databases">
        <authorList>
            <person name="Domelevo Entfellner J.-B."/>
        </authorList>
    </citation>
    <scope>NUCLEOTIDE SEQUENCE</scope>
</reference>